<organism evidence="1 2">
    <name type="scientific">Mycena indigotica</name>
    <dbReference type="NCBI Taxonomy" id="2126181"/>
    <lineage>
        <taxon>Eukaryota</taxon>
        <taxon>Fungi</taxon>
        <taxon>Dikarya</taxon>
        <taxon>Basidiomycota</taxon>
        <taxon>Agaricomycotina</taxon>
        <taxon>Agaricomycetes</taxon>
        <taxon>Agaricomycetidae</taxon>
        <taxon>Agaricales</taxon>
        <taxon>Marasmiineae</taxon>
        <taxon>Mycenaceae</taxon>
        <taxon>Mycena</taxon>
    </lineage>
</organism>
<evidence type="ECO:0000313" key="1">
    <source>
        <dbReference type="EMBL" id="KAF7314921.1"/>
    </source>
</evidence>
<dbReference type="RefSeq" id="XP_037224944.1">
    <property type="nucleotide sequence ID" value="XM_037357034.1"/>
</dbReference>
<accession>A0A8H6TDU6</accession>
<evidence type="ECO:0000313" key="2">
    <source>
        <dbReference type="Proteomes" id="UP000636479"/>
    </source>
</evidence>
<comment type="caution">
    <text evidence="1">The sequence shown here is derived from an EMBL/GenBank/DDBJ whole genome shotgun (WGS) entry which is preliminary data.</text>
</comment>
<sequence>MGLRPEAEEPEEILVENLTEPRVVPPFLSRFKTTIVDMGSVPNYDLDLRGNAGDQSFLRVVPKVLSAVSGTLEYLLIGLPSEEWSPEQPPLPYPSDIQTLPESLPRLRHLQVSFVY</sequence>
<dbReference type="EMBL" id="JACAZF010000001">
    <property type="protein sequence ID" value="KAF7314921.1"/>
    <property type="molecule type" value="Genomic_DNA"/>
</dbReference>
<proteinExistence type="predicted"/>
<keyword evidence="2" id="KW-1185">Reference proteome</keyword>
<name>A0A8H6TDU6_9AGAR</name>
<dbReference type="AlphaFoldDB" id="A0A8H6TDU6"/>
<dbReference type="GeneID" id="59339550"/>
<gene>
    <name evidence="1" type="ORF">MIND_00006000</name>
</gene>
<protein>
    <submittedName>
        <fullName evidence="1">Uncharacterized protein</fullName>
    </submittedName>
</protein>
<dbReference type="Proteomes" id="UP000636479">
    <property type="component" value="Unassembled WGS sequence"/>
</dbReference>
<reference evidence="1" key="1">
    <citation type="submission" date="2020-05" db="EMBL/GenBank/DDBJ databases">
        <title>Mycena genomes resolve the evolution of fungal bioluminescence.</title>
        <authorList>
            <person name="Tsai I.J."/>
        </authorList>
    </citation>
    <scope>NUCLEOTIDE SEQUENCE</scope>
    <source>
        <strain evidence="1">171206Taipei</strain>
    </source>
</reference>